<evidence type="ECO:0000313" key="1">
    <source>
        <dbReference type="EMBL" id="TKW55785.1"/>
    </source>
</evidence>
<dbReference type="Proteomes" id="UP000310108">
    <property type="component" value="Unassembled WGS sequence"/>
</dbReference>
<name>A0A4U6XIS4_9PEZI</name>
<proteinExistence type="predicted"/>
<evidence type="ECO:0000313" key="2">
    <source>
        <dbReference type="Proteomes" id="UP000310108"/>
    </source>
</evidence>
<accession>A0A4U6XIS4</accession>
<comment type="caution">
    <text evidence="1">The sequence shown here is derived from an EMBL/GenBank/DDBJ whole genome shotgun (WGS) entry which is preliminary data.</text>
</comment>
<dbReference type="AlphaFoldDB" id="A0A4U6XIS4"/>
<dbReference type="EMBL" id="PJEX01000086">
    <property type="protein sequence ID" value="TKW55785.1"/>
    <property type="molecule type" value="Genomic_DNA"/>
</dbReference>
<gene>
    <name evidence="1" type="ORF">CTA1_4236</name>
</gene>
<dbReference type="OrthoDB" id="4196148at2759"/>
<organism evidence="1 2">
    <name type="scientific">Colletotrichum tanaceti</name>
    <dbReference type="NCBI Taxonomy" id="1306861"/>
    <lineage>
        <taxon>Eukaryota</taxon>
        <taxon>Fungi</taxon>
        <taxon>Dikarya</taxon>
        <taxon>Ascomycota</taxon>
        <taxon>Pezizomycotina</taxon>
        <taxon>Sordariomycetes</taxon>
        <taxon>Hypocreomycetidae</taxon>
        <taxon>Glomerellales</taxon>
        <taxon>Glomerellaceae</taxon>
        <taxon>Colletotrichum</taxon>
        <taxon>Colletotrichum destructivum species complex</taxon>
    </lineage>
</organism>
<keyword evidence="2" id="KW-1185">Reference proteome</keyword>
<protein>
    <submittedName>
        <fullName evidence="1">Uncharacterized protein</fullName>
    </submittedName>
</protein>
<sequence>MSATRTATMAAAKSSMLGVQDVKPPTYDETLADARAQLNCGETPKLFLDKTTIFANTSPPRALYELSNAVTEAKSPVYGVQKVVYRVINQTTGGGDGDSVRTRLDHVYDFTQDPLKGLESFKMQPGDVVVIRGQKSSKRTCKEVHLMPGVGGWKVKDHFRVGDSPAHQLRHENEIRWKNTDGGVVAVETAPKRDKGKKNLLSMPQLDVKVPMEDKELDLLVTCWMARLWRQSADETKPPMTWQDFKQISKIALGNNRPGVWRLAG</sequence>
<reference evidence="1 2" key="1">
    <citation type="journal article" date="2019" name="PLoS ONE">
        <title>Comparative genome analysis indicates high evolutionary potential of pathogenicity genes in Colletotrichum tanaceti.</title>
        <authorList>
            <person name="Lelwala R.V."/>
            <person name="Korhonen P.K."/>
            <person name="Young N.D."/>
            <person name="Scott J.B."/>
            <person name="Ades P.A."/>
            <person name="Gasser R.B."/>
            <person name="Taylor P.W.J."/>
        </authorList>
    </citation>
    <scope>NUCLEOTIDE SEQUENCE [LARGE SCALE GENOMIC DNA]</scope>
    <source>
        <strain evidence="1">BRIP57314</strain>
    </source>
</reference>